<evidence type="ECO:0000313" key="9">
    <source>
        <dbReference type="EMBL" id="ALJ60225.1"/>
    </source>
</evidence>
<evidence type="ECO:0000256" key="4">
    <source>
        <dbReference type="ARBA" id="ARBA00023136"/>
    </source>
</evidence>
<feature type="chain" id="PRO_5006047513" evidence="6">
    <location>
        <begin position="22"/>
        <end position="577"/>
    </location>
</feature>
<evidence type="ECO:0000313" key="10">
    <source>
        <dbReference type="Proteomes" id="UP000061809"/>
    </source>
</evidence>
<dbReference type="PATRIC" id="fig|246787.4.peg.3090"/>
<comment type="subcellular location">
    <subcellularLocation>
        <location evidence="1">Cell outer membrane</location>
    </subcellularLocation>
</comment>
<dbReference type="Proteomes" id="UP000061809">
    <property type="component" value="Chromosome"/>
</dbReference>
<dbReference type="EMBL" id="CP012801">
    <property type="protein sequence ID" value="ALJ60225.1"/>
    <property type="molecule type" value="Genomic_DNA"/>
</dbReference>
<feature type="domain" description="RagB/SusD" evidence="7">
    <location>
        <begin position="286"/>
        <end position="570"/>
    </location>
</feature>
<evidence type="ECO:0000256" key="5">
    <source>
        <dbReference type="ARBA" id="ARBA00023237"/>
    </source>
</evidence>
<organism evidence="9 10">
    <name type="scientific">Bacteroides cellulosilyticus</name>
    <dbReference type="NCBI Taxonomy" id="246787"/>
    <lineage>
        <taxon>Bacteria</taxon>
        <taxon>Pseudomonadati</taxon>
        <taxon>Bacteroidota</taxon>
        <taxon>Bacteroidia</taxon>
        <taxon>Bacteroidales</taxon>
        <taxon>Bacteroidaceae</taxon>
        <taxon>Bacteroides</taxon>
    </lineage>
</organism>
<proteinExistence type="inferred from homology"/>
<dbReference type="InterPro" id="IPR033985">
    <property type="entry name" value="SusD-like_N"/>
</dbReference>
<evidence type="ECO:0000256" key="3">
    <source>
        <dbReference type="ARBA" id="ARBA00022729"/>
    </source>
</evidence>
<dbReference type="KEGG" id="bcel:BcellWH2_02987"/>
<sequence>MKTMNKIIIALLAMASFTACDGLLNMTPEDTLSPGTFFSSATELQLWTDGFYTQLENADDVVATNADDNIDSELGAVLQGQRSAADESGWNWDKLRSINYYLQHSDRCKDMAARNEYDGVAYFMRAYFYYVKVRRYGDVPWYNQVLTSVSQELLFKPRDDRGLVMDSIMNDLDRAIRLLPAAKSTARVTKWTALALKTRVALYEGTYRKYRGMNDADKYLKQVAEAGETFIKESGYKLYTTGPSPYRSLFNSLDACTDEVILARLYSQTANVMHGIPFAIKNGRQGFTKRFMNHYLMADGTRYSDKAGWQTDGFVAETTNRDPRMQQTVLCPGYIQTGASKVTANDLTALTGYQPIKFVGESKYDGANKAFTDWPLFRTAEVYLNYAEAKAELGTLTQNDLDISINKLRARAKMPDLDMNEANATPDPLMQEYYPNVTQSTNTGVILEIRRERTIELTMEGFRLWDIFRWKEGQQLTKPFYGCYFPSEGEYDMDANGTNDLLLYTEDKGNFKGTAKKLGKDLILTNITSGNIHALDKIKVTWDENRDYLWPIPASERVVTDGKLTQNPGWTDSTNFD</sequence>
<name>A0A0P0GD55_9BACE</name>
<dbReference type="SUPFAM" id="SSF48452">
    <property type="entry name" value="TPR-like"/>
    <property type="match status" value="1"/>
</dbReference>
<reference evidence="9 10" key="1">
    <citation type="journal article" date="2015" name="Science">
        <title>Genetic determinants of in vivo fitness and diet responsiveness in multiple human gut Bacteroides.</title>
        <authorList>
            <person name="Wu M."/>
            <person name="McNulty N.P."/>
            <person name="Rodionov D.A."/>
            <person name="Khoroshkin M.S."/>
            <person name="Griffin N.W."/>
            <person name="Cheng J."/>
            <person name="Latreille P."/>
            <person name="Kerstetter R.A."/>
            <person name="Terrapon N."/>
            <person name="Henrissat B."/>
            <person name="Osterman A.L."/>
            <person name="Gordon J.I."/>
        </authorList>
    </citation>
    <scope>NUCLEOTIDE SEQUENCE [LARGE SCALE GENOMIC DNA]</scope>
    <source>
        <strain evidence="9 10">WH2</strain>
    </source>
</reference>
<keyword evidence="5" id="KW-0998">Cell outer membrane</keyword>
<feature type="domain" description="SusD-like N-terminal" evidence="8">
    <location>
        <begin position="109"/>
        <end position="202"/>
    </location>
</feature>
<evidence type="ECO:0000256" key="6">
    <source>
        <dbReference type="SAM" id="SignalP"/>
    </source>
</evidence>
<dbReference type="InterPro" id="IPR012944">
    <property type="entry name" value="SusD_RagB_dom"/>
</dbReference>
<dbReference type="InterPro" id="IPR011990">
    <property type="entry name" value="TPR-like_helical_dom_sf"/>
</dbReference>
<evidence type="ECO:0000259" key="8">
    <source>
        <dbReference type="Pfam" id="PF14322"/>
    </source>
</evidence>
<keyword evidence="3 6" id="KW-0732">Signal</keyword>
<protein>
    <submittedName>
        <fullName evidence="9">SusD family protein</fullName>
    </submittedName>
</protein>
<evidence type="ECO:0000259" key="7">
    <source>
        <dbReference type="Pfam" id="PF07980"/>
    </source>
</evidence>
<dbReference type="Pfam" id="PF14322">
    <property type="entry name" value="SusD-like_3"/>
    <property type="match status" value="1"/>
</dbReference>
<evidence type="ECO:0000256" key="2">
    <source>
        <dbReference type="ARBA" id="ARBA00006275"/>
    </source>
</evidence>
<feature type="signal peptide" evidence="6">
    <location>
        <begin position="1"/>
        <end position="21"/>
    </location>
</feature>
<comment type="similarity">
    <text evidence="2">Belongs to the SusD family.</text>
</comment>
<dbReference type="PROSITE" id="PS51257">
    <property type="entry name" value="PROKAR_LIPOPROTEIN"/>
    <property type="match status" value="1"/>
</dbReference>
<dbReference type="RefSeq" id="WP_029426442.1">
    <property type="nucleotide sequence ID" value="NZ_CP012801.1"/>
</dbReference>
<evidence type="ECO:0000256" key="1">
    <source>
        <dbReference type="ARBA" id="ARBA00004442"/>
    </source>
</evidence>
<dbReference type="Gene3D" id="1.25.40.390">
    <property type="match status" value="1"/>
</dbReference>
<dbReference type="Pfam" id="PF07980">
    <property type="entry name" value="SusD_RagB"/>
    <property type="match status" value="1"/>
</dbReference>
<dbReference type="AlphaFoldDB" id="A0A0P0GD55"/>
<keyword evidence="4" id="KW-0472">Membrane</keyword>
<dbReference type="GO" id="GO:0009279">
    <property type="term" value="C:cell outer membrane"/>
    <property type="evidence" value="ECO:0007669"/>
    <property type="project" value="UniProtKB-SubCell"/>
</dbReference>
<gene>
    <name evidence="9" type="ORF">BcellWH2_02987</name>
</gene>
<accession>A0A0P0GD55</accession>